<keyword evidence="11" id="KW-1133">Transmembrane helix</keyword>
<dbReference type="RefSeq" id="XP_031423272.1">
    <property type="nucleotide sequence ID" value="XM_031567412.2"/>
</dbReference>
<keyword evidence="10" id="KW-0735">Signal-anchor</keyword>
<evidence type="ECO:0000256" key="32">
    <source>
        <dbReference type="ARBA" id="ARBA00082805"/>
    </source>
</evidence>
<evidence type="ECO:0000256" key="22">
    <source>
        <dbReference type="ARBA" id="ARBA00042991"/>
    </source>
</evidence>
<proteinExistence type="inferred from homology"/>
<evidence type="ECO:0000256" key="4">
    <source>
        <dbReference type="ARBA" id="ARBA00004934"/>
    </source>
</evidence>
<evidence type="ECO:0000256" key="16">
    <source>
        <dbReference type="ARBA" id="ARBA00023180"/>
    </source>
</evidence>
<dbReference type="GO" id="GO:0032580">
    <property type="term" value="C:Golgi cisterna membrane"/>
    <property type="evidence" value="ECO:0007669"/>
    <property type="project" value="UniProtKB-SubCell"/>
</dbReference>
<keyword evidence="6" id="KW-0964">Secreted</keyword>
<evidence type="ECO:0000256" key="26">
    <source>
        <dbReference type="ARBA" id="ARBA00047509"/>
    </source>
</evidence>
<dbReference type="RefSeq" id="XP_031423269.1">
    <property type="nucleotide sequence ID" value="XM_031567409.2"/>
</dbReference>
<dbReference type="KEGG" id="char:105912299"/>
<evidence type="ECO:0000256" key="6">
    <source>
        <dbReference type="ARBA" id="ARBA00022525"/>
    </source>
</evidence>
<keyword evidence="12" id="KW-0333">Golgi apparatus</keyword>
<evidence type="ECO:0000313" key="40">
    <source>
        <dbReference type="RefSeq" id="XP_031423271.1"/>
    </source>
</evidence>
<evidence type="ECO:0000313" key="39">
    <source>
        <dbReference type="RefSeq" id="XP_031423270.1"/>
    </source>
</evidence>
<comment type="similarity">
    <text evidence="5">Belongs to the glycosyltransferase 29 family.</text>
</comment>
<dbReference type="GeneTree" id="ENSGT00940000166842"/>
<keyword evidence="9" id="KW-0812">Transmembrane</keyword>
<evidence type="ECO:0000256" key="15">
    <source>
        <dbReference type="ARBA" id="ARBA00023157"/>
    </source>
</evidence>
<evidence type="ECO:0000256" key="35">
    <source>
        <dbReference type="SAM" id="SignalP"/>
    </source>
</evidence>
<evidence type="ECO:0000256" key="1">
    <source>
        <dbReference type="ARBA" id="ARBA00004447"/>
    </source>
</evidence>
<evidence type="ECO:0000256" key="11">
    <source>
        <dbReference type="ARBA" id="ARBA00022989"/>
    </source>
</evidence>
<feature type="binding site" evidence="33">
    <location>
        <position position="310"/>
    </location>
    <ligand>
        <name>substrate</name>
    </ligand>
</feature>
<dbReference type="AlphaFoldDB" id="A0A6P3WES9"/>
<dbReference type="EC" id="2.4.3.4" evidence="19"/>
<feature type="signal peptide" evidence="35">
    <location>
        <begin position="1"/>
        <end position="22"/>
    </location>
</feature>
<dbReference type="PIRSF" id="PIRSF005557">
    <property type="entry name" value="Sialyl_trans"/>
    <property type="match status" value="1"/>
</dbReference>
<organism evidence="36 37">
    <name type="scientific">Clupea harengus</name>
    <name type="common">Atlantic herring</name>
    <dbReference type="NCBI Taxonomy" id="7950"/>
    <lineage>
        <taxon>Eukaryota</taxon>
        <taxon>Metazoa</taxon>
        <taxon>Chordata</taxon>
        <taxon>Craniata</taxon>
        <taxon>Vertebrata</taxon>
        <taxon>Euteleostomi</taxon>
        <taxon>Actinopterygii</taxon>
        <taxon>Neopterygii</taxon>
        <taxon>Teleostei</taxon>
        <taxon>Clupei</taxon>
        <taxon>Clupeiformes</taxon>
        <taxon>Clupeoidei</taxon>
        <taxon>Clupeidae</taxon>
        <taxon>Clupea</taxon>
    </lineage>
</organism>
<comment type="catalytic activity">
    <reaction evidence="17">
        <text>a beta-D-galactosyl-(1-&gt;3)-N-acetyl-alpha-D-galactosaminyl derivative + CMP-N-acetyl-beta-neuraminate = an N-acetyl-alpha-neuraminyl-(2-&gt;3)-beta-D-galactosyl-(1-&gt;3)-N-acetyl-alpha-D-galactosaminyl derivative + CMP + H(+)</text>
        <dbReference type="Rhea" id="RHEA:21616"/>
        <dbReference type="ChEBI" id="CHEBI:15378"/>
        <dbReference type="ChEBI" id="CHEBI:57812"/>
        <dbReference type="ChEBI" id="CHEBI:60377"/>
        <dbReference type="ChEBI" id="CHEBI:133470"/>
        <dbReference type="ChEBI" id="CHEBI:139596"/>
        <dbReference type="EC" id="2.4.3.4"/>
    </reaction>
    <physiologicalReaction direction="left-to-right" evidence="17">
        <dbReference type="Rhea" id="RHEA:21617"/>
    </physiologicalReaction>
</comment>
<evidence type="ECO:0000256" key="18">
    <source>
        <dbReference type="ARBA" id="ARBA00039106"/>
    </source>
</evidence>
<feature type="binding site" evidence="33">
    <location>
        <position position="158"/>
    </location>
    <ligand>
        <name>substrate</name>
    </ligand>
</feature>
<evidence type="ECO:0000256" key="2">
    <source>
        <dbReference type="ARBA" id="ARBA00004613"/>
    </source>
</evidence>
<evidence type="ECO:0000256" key="21">
    <source>
        <dbReference type="ARBA" id="ARBA00042990"/>
    </source>
</evidence>
<evidence type="ECO:0000256" key="12">
    <source>
        <dbReference type="ARBA" id="ARBA00023034"/>
    </source>
</evidence>
<keyword evidence="14" id="KW-0472">Membrane</keyword>
<keyword evidence="16" id="KW-0325">Glycoprotein</keyword>
<keyword evidence="7" id="KW-0328">Glycosyltransferase</keyword>
<evidence type="ECO:0000256" key="27">
    <source>
        <dbReference type="ARBA" id="ARBA00052027"/>
    </source>
</evidence>
<dbReference type="PANTHER" id="PTHR46032">
    <property type="entry name" value="ALPHA-2,3-SIALYLTRANSFERASE ST3GAL I ISOFORM X1"/>
    <property type="match status" value="1"/>
</dbReference>
<evidence type="ECO:0000313" key="36">
    <source>
        <dbReference type="Proteomes" id="UP000515152"/>
    </source>
</evidence>
<feature type="binding site" evidence="33">
    <location>
        <position position="277"/>
    </location>
    <ligand>
        <name>substrate</name>
    </ligand>
</feature>
<dbReference type="InterPro" id="IPR012163">
    <property type="entry name" value="Sialyl_trans"/>
</dbReference>
<dbReference type="GO" id="GO:0047288">
    <property type="term" value="F:beta-D-galactosyl-(1-&gt;3)-N-acetyl-beta-D-galactosaminide alpha-2,3- sialyltransferase"/>
    <property type="evidence" value="ECO:0007669"/>
    <property type="project" value="UniProtKB-EC"/>
</dbReference>
<evidence type="ECO:0000256" key="30">
    <source>
        <dbReference type="ARBA" id="ARBA00081228"/>
    </source>
</evidence>
<dbReference type="GO" id="GO:0003836">
    <property type="term" value="F:beta-galactoside (CMP) alpha-2,3-sialyltransferase activity"/>
    <property type="evidence" value="ECO:0007669"/>
    <property type="project" value="UniProtKB-EC"/>
</dbReference>
<evidence type="ECO:0000256" key="13">
    <source>
        <dbReference type="ARBA" id="ARBA00023098"/>
    </source>
</evidence>
<evidence type="ECO:0000256" key="7">
    <source>
        <dbReference type="ARBA" id="ARBA00022676"/>
    </source>
</evidence>
<evidence type="ECO:0000256" key="24">
    <source>
        <dbReference type="ARBA" id="ARBA00043773"/>
    </source>
</evidence>
<dbReference type="InterPro" id="IPR038578">
    <property type="entry name" value="GT29-like_sf"/>
</dbReference>
<reference evidence="37 38" key="1">
    <citation type="submission" date="2025-04" db="UniProtKB">
        <authorList>
            <consortium name="RefSeq"/>
        </authorList>
    </citation>
    <scope>IDENTIFICATION</scope>
</reference>
<evidence type="ECO:0000256" key="14">
    <source>
        <dbReference type="ARBA" id="ARBA00023136"/>
    </source>
</evidence>
<dbReference type="InterPro" id="IPR051757">
    <property type="entry name" value="Beta-gal_alpha2-3_sialyltrans"/>
</dbReference>
<keyword evidence="13" id="KW-0443">Lipid metabolism</keyword>
<keyword evidence="8" id="KW-0808">Transferase</keyword>
<evidence type="ECO:0000313" key="37">
    <source>
        <dbReference type="RefSeq" id="XP_012696708.2"/>
    </source>
</evidence>
<gene>
    <name evidence="37 38 39 40 41" type="primary">st3gal8</name>
</gene>
<dbReference type="RefSeq" id="XP_031423271.1">
    <property type="nucleotide sequence ID" value="XM_031567411.2"/>
</dbReference>
<evidence type="ECO:0000256" key="29">
    <source>
        <dbReference type="ARBA" id="ARBA00072809"/>
    </source>
</evidence>
<comment type="catalytic activity">
    <reaction evidence="23">
        <text>a ganglioside GA1 (d18:1(4E)) + CMP-N-acetyl-beta-neuraminate = a ganglioside GM1b (d18:1(4E)) + CMP + H(+)</text>
        <dbReference type="Rhea" id="RHEA:47560"/>
        <dbReference type="ChEBI" id="CHEBI:15378"/>
        <dbReference type="ChEBI" id="CHEBI:27938"/>
        <dbReference type="ChEBI" id="CHEBI:57812"/>
        <dbReference type="ChEBI" id="CHEBI:60377"/>
        <dbReference type="ChEBI" id="CHEBI:78568"/>
    </reaction>
    <physiologicalReaction direction="left-to-right" evidence="23">
        <dbReference type="Rhea" id="RHEA:47561"/>
    </physiologicalReaction>
</comment>
<dbReference type="GO" id="GO:0005576">
    <property type="term" value="C:extracellular region"/>
    <property type="evidence" value="ECO:0007669"/>
    <property type="project" value="UniProtKB-SubCell"/>
</dbReference>
<feature type="binding site" evidence="33">
    <location>
        <position position="301"/>
    </location>
    <ligand>
        <name>substrate</name>
    </ligand>
</feature>
<evidence type="ECO:0000256" key="28">
    <source>
        <dbReference type="ARBA" id="ARBA00062545"/>
    </source>
</evidence>
<dbReference type="CDD" id="cd23966">
    <property type="entry name" value="GT29_ST3GAL1_2"/>
    <property type="match status" value="1"/>
</dbReference>
<evidence type="ECO:0000256" key="34">
    <source>
        <dbReference type="PIRSR" id="PIRSR005557-2"/>
    </source>
</evidence>
<comment type="subcellular location">
    <subcellularLocation>
        <location evidence="1">Golgi apparatus</location>
        <location evidence="1">Golgi stack membrane</location>
        <topology evidence="1">Single-pass type II membrane protein</topology>
    </subcellularLocation>
    <subcellularLocation>
        <location evidence="2">Secreted</location>
    </subcellularLocation>
</comment>
<feature type="disulfide bond" evidence="34">
    <location>
        <begin position="153"/>
        <end position="292"/>
    </location>
</feature>
<comment type="subunit">
    <text evidence="28">Homodimer; disulfide-linked. Homodimer formation occurs in the endoplasmic reticulum.</text>
</comment>
<comment type="pathway">
    <text evidence="4">Glycolipid biosynthesis.</text>
</comment>
<dbReference type="Proteomes" id="UP000515152">
    <property type="component" value="Chromosome 5"/>
</dbReference>
<evidence type="ECO:0000256" key="5">
    <source>
        <dbReference type="ARBA" id="ARBA00006003"/>
    </source>
</evidence>
<dbReference type="OrthoDB" id="10264956at2759"/>
<evidence type="ECO:0000256" key="3">
    <source>
        <dbReference type="ARBA" id="ARBA00004922"/>
    </source>
</evidence>
<dbReference type="Pfam" id="PF00777">
    <property type="entry name" value="Glyco_transf_29"/>
    <property type="match status" value="1"/>
</dbReference>
<evidence type="ECO:0000256" key="31">
    <source>
        <dbReference type="ARBA" id="ARBA00081332"/>
    </source>
</evidence>
<name>A0A6P3WES9_CLUHA</name>
<keyword evidence="15" id="KW-1015">Disulfide bond</keyword>
<evidence type="ECO:0000313" key="38">
    <source>
        <dbReference type="RefSeq" id="XP_031423269.1"/>
    </source>
</evidence>
<dbReference type="Gene3D" id="3.90.1480.20">
    <property type="entry name" value="Glycosyl transferase family 29"/>
    <property type="match status" value="1"/>
</dbReference>
<feature type="chain" id="PRO_5044646654" description="CMP-N-acetylneuraminate-beta-galactosamide-alpha-2,3-sialyltransferase 2" evidence="35">
    <location>
        <begin position="23"/>
        <end position="350"/>
    </location>
</feature>
<dbReference type="InterPro" id="IPR001675">
    <property type="entry name" value="Glyco_trans_29"/>
</dbReference>
<dbReference type="FunFam" id="3.90.1480.20:FF:000002">
    <property type="entry name" value="CMP-N-acetylneuraminate-beta-galactosamide- alpha-2,3-sialyltransferase 2"/>
    <property type="match status" value="1"/>
</dbReference>
<evidence type="ECO:0000313" key="41">
    <source>
        <dbReference type="RefSeq" id="XP_031423272.1"/>
    </source>
</evidence>
<evidence type="ECO:0000256" key="20">
    <source>
        <dbReference type="ARBA" id="ARBA00042448"/>
    </source>
</evidence>
<dbReference type="GO" id="GO:0006629">
    <property type="term" value="P:lipid metabolic process"/>
    <property type="evidence" value="ECO:0007669"/>
    <property type="project" value="UniProtKB-KW"/>
</dbReference>
<evidence type="ECO:0000256" key="33">
    <source>
        <dbReference type="PIRSR" id="PIRSR005557-1"/>
    </source>
</evidence>
<comment type="catalytic activity">
    <reaction evidence="24">
        <text>a ganglioside GM1 (d18:1(4E)) + CMP-N-acetyl-beta-neuraminate = a ganglioside GD1a (d18:1(4E)) + CMP + H(+)</text>
        <dbReference type="Rhea" id="RHEA:18021"/>
        <dbReference type="ChEBI" id="CHEBI:15378"/>
        <dbReference type="ChEBI" id="CHEBI:57812"/>
        <dbReference type="ChEBI" id="CHEBI:60377"/>
        <dbReference type="ChEBI" id="CHEBI:77709"/>
        <dbReference type="ChEBI" id="CHEBI:78445"/>
        <dbReference type="EC" id="2.4.3.2"/>
    </reaction>
    <physiologicalReaction direction="left-to-right" evidence="24">
        <dbReference type="Rhea" id="RHEA:18022"/>
    </physiologicalReaction>
</comment>
<dbReference type="GO" id="GO:0097503">
    <property type="term" value="P:sialylation"/>
    <property type="evidence" value="ECO:0007669"/>
    <property type="project" value="TreeGrafter"/>
</dbReference>
<feature type="binding site" evidence="33">
    <location>
        <position position="117"/>
    </location>
    <ligand>
        <name>substrate</name>
    </ligand>
</feature>
<evidence type="ECO:0000256" key="8">
    <source>
        <dbReference type="ARBA" id="ARBA00022679"/>
    </source>
</evidence>
<feature type="binding site" evidence="33">
    <location>
        <position position="181"/>
    </location>
    <ligand>
        <name>substrate</name>
    </ligand>
</feature>
<keyword evidence="35" id="KW-0732">Signal</keyword>
<comment type="pathway">
    <text evidence="3">Protein modification; protein glycosylation.</text>
</comment>
<feature type="binding site" evidence="33">
    <location>
        <position position="281"/>
    </location>
    <ligand>
        <name>substrate</name>
    </ligand>
</feature>
<comment type="catalytic activity">
    <reaction evidence="25">
        <text>a ganglioside GA1 + CMP-N-acetyl-beta-neuraminate = a ganglioside GM1b + CMP + H(+)</text>
        <dbReference type="Rhea" id="RHEA:48244"/>
        <dbReference type="ChEBI" id="CHEBI:15378"/>
        <dbReference type="ChEBI" id="CHEBI:57812"/>
        <dbReference type="ChEBI" id="CHEBI:60377"/>
        <dbReference type="ChEBI" id="CHEBI:88069"/>
        <dbReference type="ChEBI" id="CHEBI:90151"/>
    </reaction>
    <physiologicalReaction direction="left-to-right" evidence="25">
        <dbReference type="Rhea" id="RHEA:48245"/>
    </physiologicalReaction>
</comment>
<evidence type="ECO:0000256" key="23">
    <source>
        <dbReference type="ARBA" id="ARBA00043673"/>
    </source>
</evidence>
<feature type="binding site" evidence="33">
    <location>
        <position position="241"/>
    </location>
    <ligand>
        <name>substrate</name>
    </ligand>
</feature>
<dbReference type="CTD" id="445567"/>
<evidence type="ECO:0000256" key="10">
    <source>
        <dbReference type="ARBA" id="ARBA00022968"/>
    </source>
</evidence>
<comment type="catalytic activity">
    <reaction evidence="26">
        <text>ganglioside GM1 (d18:1(4E)/18:0) + CMP-N-acetyl-beta-neuraminate = ganglioside GD1a (18:1(4E)/18:0) + CMP + H(+)</text>
        <dbReference type="Rhea" id="RHEA:48248"/>
        <dbReference type="ChEBI" id="CHEBI:15378"/>
        <dbReference type="ChEBI" id="CHEBI:57812"/>
        <dbReference type="ChEBI" id="CHEBI:60377"/>
        <dbReference type="ChEBI" id="CHEBI:73110"/>
        <dbReference type="ChEBI" id="CHEBI:90153"/>
    </reaction>
    <physiologicalReaction direction="left-to-right" evidence="26">
        <dbReference type="Rhea" id="RHEA:48249"/>
    </physiologicalReaction>
</comment>
<feature type="binding site" evidence="33">
    <location>
        <position position="327"/>
    </location>
    <ligand>
        <name>substrate</name>
    </ligand>
</feature>
<dbReference type="RefSeq" id="XP_012696708.2">
    <property type="nucleotide sequence ID" value="XM_012841254.3"/>
</dbReference>
<dbReference type="RefSeq" id="XP_031423270.1">
    <property type="nucleotide sequence ID" value="XM_031567410.2"/>
</dbReference>
<protein>
    <recommendedName>
        <fullName evidence="29">CMP-N-acetylneuraminate-beta-galactosamide-alpha-2,3-sialyltransferase 2</fullName>
        <ecNumber evidence="18">2.4.3.2</ecNumber>
        <ecNumber evidence="19">2.4.3.4</ecNumber>
    </recommendedName>
    <alternativeName>
        <fullName evidence="22">Gal-NAc6S</fullName>
    </alternativeName>
    <alternativeName>
        <fullName evidence="20">Gal-beta-1,3-GalNAc-alpha-2,3-sialyltransferase</fullName>
    </alternativeName>
    <alternativeName>
        <fullName evidence="21">Monosialoganglioside sialyltransferase</fullName>
    </alternativeName>
    <alternativeName>
        <fullName evidence="30">ST3Gal II</fullName>
    </alternativeName>
    <alternativeName>
        <fullName evidence="31">ST3GalA.2</fullName>
    </alternativeName>
    <alternativeName>
        <fullName evidence="32">Sialyltransferase 4B</fullName>
    </alternativeName>
</protein>
<dbReference type="PANTHER" id="PTHR46032:SF5">
    <property type="entry name" value="ST3 BETA-GALACTOSIDE ALPHA-2,3-SIALYLTRANSFERASE 8"/>
    <property type="match status" value="1"/>
</dbReference>
<sequence>MIMKKKLCLGALLCGILFFVIATHTIQKDASLSSYMVVSPATKGRTTIQTPTLTPTTTTTPVPVSGRESTCSCKTCVADTGKSEWFDQLFDREQQPYLINGEYKMDHVSWDWWLGLQRSVYDETLEEVIHKMFTVFSSPLAELSGQRNHCGSCAVVGNSGNLLGSRHGAAIDSNKIVIRMNKAITQGYEADVGNRTTHHIIYPESAVDLSPGVHLVLLPFKLLDIKWLTSALSTGEITRTYMRVKNLVRADKDKVMVINPMFIKYTHEKWNMKHGRYPSTGMLAIIFALHLCDEVSVFGYGADEKGNWHHYWENNKNGGAFRKTGVHSGDFEKKIIHELDKVGKIRLYER</sequence>
<accession>A0A6P3WES9</accession>
<keyword evidence="36" id="KW-1185">Reference proteome</keyword>
<evidence type="ECO:0000256" key="17">
    <source>
        <dbReference type="ARBA" id="ARBA00036292"/>
    </source>
</evidence>
<comment type="catalytic activity">
    <reaction evidence="27">
        <text>a globoside GalGb4Cer + CMP-N-acetyl-beta-neuraminate = a globoside MSGG + CMP + H(+)</text>
        <dbReference type="Rhea" id="RHEA:65372"/>
        <dbReference type="ChEBI" id="CHEBI:15378"/>
        <dbReference type="ChEBI" id="CHEBI:57812"/>
        <dbReference type="ChEBI" id="CHEBI:60377"/>
        <dbReference type="ChEBI" id="CHEBI:140623"/>
        <dbReference type="ChEBI" id="CHEBI:140691"/>
    </reaction>
    <physiologicalReaction direction="left-to-right" evidence="27">
        <dbReference type="Rhea" id="RHEA:65373"/>
    </physiologicalReaction>
</comment>
<evidence type="ECO:0000256" key="25">
    <source>
        <dbReference type="ARBA" id="ARBA00043816"/>
    </source>
</evidence>
<dbReference type="EC" id="2.4.3.2" evidence="18"/>
<evidence type="ECO:0000256" key="9">
    <source>
        <dbReference type="ARBA" id="ARBA00022692"/>
    </source>
</evidence>
<dbReference type="GeneID" id="105912299"/>
<evidence type="ECO:0000256" key="19">
    <source>
        <dbReference type="ARBA" id="ARBA00039107"/>
    </source>
</evidence>